<feature type="signal peptide" evidence="14">
    <location>
        <begin position="1"/>
        <end position="30"/>
    </location>
</feature>
<evidence type="ECO:0000256" key="14">
    <source>
        <dbReference type="SAM" id="SignalP"/>
    </source>
</evidence>
<evidence type="ECO:0000256" key="11">
    <source>
        <dbReference type="ARBA" id="ARBA00023237"/>
    </source>
</evidence>
<dbReference type="OrthoDB" id="9797618at2"/>
<evidence type="ECO:0000256" key="7">
    <source>
        <dbReference type="ARBA" id="ARBA00022927"/>
    </source>
</evidence>
<keyword evidence="9 13" id="KW-0564">Palmitate</keyword>
<keyword evidence="7 13" id="KW-0653">Protein transport</keyword>
<dbReference type="InterPro" id="IPR029046">
    <property type="entry name" value="LolA/LolB/LppX"/>
</dbReference>
<dbReference type="Proteomes" id="UP000245474">
    <property type="component" value="Unassembled WGS sequence"/>
</dbReference>
<dbReference type="EMBL" id="QFFI01000003">
    <property type="protein sequence ID" value="PWG65223.1"/>
    <property type="molecule type" value="Genomic_DNA"/>
</dbReference>
<evidence type="ECO:0000256" key="6">
    <source>
        <dbReference type="ARBA" id="ARBA00022729"/>
    </source>
</evidence>
<evidence type="ECO:0000256" key="4">
    <source>
        <dbReference type="ARBA" id="ARBA00016202"/>
    </source>
</evidence>
<proteinExistence type="inferred from homology"/>
<gene>
    <name evidence="13 15" type="primary">lolB</name>
    <name evidence="15" type="ORF">DEM34_02835</name>
</gene>
<dbReference type="HAMAP" id="MF_00233">
    <property type="entry name" value="LolB"/>
    <property type="match status" value="1"/>
</dbReference>
<evidence type="ECO:0000256" key="10">
    <source>
        <dbReference type="ARBA" id="ARBA00023186"/>
    </source>
</evidence>
<sequence>MSGHRRLRALWRAVLPLAATLLLGGCAVVAPQPDRDGERLAVEDWAPPLAPDAWQLQGRTALRVGGDGATASLFWREAPDRYRIDLRGAFGAGAVRVEGEADQVTLRTGDGSVHRAGSARELVRAVTGYDLPVEYLRWWVRARPVPWLGGQVRVGAEGLPQRLEQEGWVVRYEGFTEVGEYRLPQRLEVSREDVLVRLVVRQWELAE</sequence>
<keyword evidence="12 13" id="KW-0449">Lipoprotein</keyword>
<comment type="function">
    <text evidence="13">Plays a critical role in the incorporation of lipoproteins in the outer membrane after they are released by the LolA protein.</text>
</comment>
<name>A0A2U2N807_9GAMM</name>
<evidence type="ECO:0000256" key="3">
    <source>
        <dbReference type="ARBA" id="ARBA00011245"/>
    </source>
</evidence>
<keyword evidence="6 13" id="KW-0732">Signal</keyword>
<comment type="subcellular location">
    <subcellularLocation>
        <location evidence="1 13">Cell outer membrane</location>
        <topology evidence="1 13">Lipid-anchor</topology>
    </subcellularLocation>
</comment>
<keyword evidence="10 13" id="KW-0143">Chaperone</keyword>
<evidence type="ECO:0000256" key="5">
    <source>
        <dbReference type="ARBA" id="ARBA00022448"/>
    </source>
</evidence>
<dbReference type="InterPro" id="IPR004565">
    <property type="entry name" value="OM_lipoprot_LolB"/>
</dbReference>
<protein>
    <recommendedName>
        <fullName evidence="4 13">Outer-membrane lipoprotein LolB</fullName>
    </recommendedName>
</protein>
<evidence type="ECO:0000313" key="16">
    <source>
        <dbReference type="Proteomes" id="UP000245474"/>
    </source>
</evidence>
<dbReference type="NCBIfam" id="TIGR00548">
    <property type="entry name" value="lolB"/>
    <property type="match status" value="1"/>
</dbReference>
<keyword evidence="11 13" id="KW-0998">Cell outer membrane</keyword>
<dbReference type="Gene3D" id="2.50.20.10">
    <property type="entry name" value="Lipoprotein localisation LolA/LolB/LppX"/>
    <property type="match status" value="1"/>
</dbReference>
<dbReference type="GO" id="GO:0015031">
    <property type="term" value="P:protein transport"/>
    <property type="evidence" value="ECO:0007669"/>
    <property type="project" value="UniProtKB-KW"/>
</dbReference>
<reference evidence="15 16" key="1">
    <citation type="submission" date="2018-05" db="EMBL/GenBank/DDBJ databases">
        <title>Spiribacter halobius sp. nov., a moderately halophilic bacterium isolated from marine solar saltern.</title>
        <authorList>
            <person name="Zheng W.-S."/>
            <person name="Lu D.-C."/>
            <person name="Du Z.-J."/>
        </authorList>
    </citation>
    <scope>NUCLEOTIDE SEQUENCE [LARGE SCALE GENOMIC DNA]</scope>
    <source>
        <strain evidence="15 16">E85</strain>
    </source>
</reference>
<comment type="subunit">
    <text evidence="3 13">Monomer.</text>
</comment>
<dbReference type="GO" id="GO:0009279">
    <property type="term" value="C:cell outer membrane"/>
    <property type="evidence" value="ECO:0007669"/>
    <property type="project" value="UniProtKB-SubCell"/>
</dbReference>
<dbReference type="GO" id="GO:0044874">
    <property type="term" value="P:lipoprotein localization to outer membrane"/>
    <property type="evidence" value="ECO:0007669"/>
    <property type="project" value="UniProtKB-UniRule"/>
</dbReference>
<comment type="similarity">
    <text evidence="2 13">Belongs to the LolB family.</text>
</comment>
<evidence type="ECO:0000256" key="1">
    <source>
        <dbReference type="ARBA" id="ARBA00004459"/>
    </source>
</evidence>
<evidence type="ECO:0000256" key="12">
    <source>
        <dbReference type="ARBA" id="ARBA00023288"/>
    </source>
</evidence>
<comment type="caution">
    <text evidence="15">The sequence shown here is derived from an EMBL/GenBank/DDBJ whole genome shotgun (WGS) entry which is preliminary data.</text>
</comment>
<evidence type="ECO:0000256" key="9">
    <source>
        <dbReference type="ARBA" id="ARBA00023139"/>
    </source>
</evidence>
<feature type="chain" id="PRO_5015775141" description="Outer-membrane lipoprotein LolB" evidence="14">
    <location>
        <begin position="31"/>
        <end position="207"/>
    </location>
</feature>
<dbReference type="RefSeq" id="WP_109676041.1">
    <property type="nucleotide sequence ID" value="NZ_CP086615.1"/>
</dbReference>
<keyword evidence="8 13" id="KW-0472">Membrane</keyword>
<evidence type="ECO:0000313" key="15">
    <source>
        <dbReference type="EMBL" id="PWG65223.1"/>
    </source>
</evidence>
<dbReference type="Pfam" id="PF03550">
    <property type="entry name" value="LolB"/>
    <property type="match status" value="1"/>
</dbReference>
<evidence type="ECO:0000256" key="13">
    <source>
        <dbReference type="HAMAP-Rule" id="MF_00233"/>
    </source>
</evidence>
<dbReference type="AlphaFoldDB" id="A0A2U2N807"/>
<keyword evidence="16" id="KW-1185">Reference proteome</keyword>
<dbReference type="PROSITE" id="PS51257">
    <property type="entry name" value="PROKAR_LIPOPROTEIN"/>
    <property type="match status" value="1"/>
</dbReference>
<keyword evidence="5 13" id="KW-0813">Transport</keyword>
<organism evidence="15 16">
    <name type="scientific">Sediminicurvatus halobius</name>
    <dbReference type="NCBI Taxonomy" id="2182432"/>
    <lineage>
        <taxon>Bacteria</taxon>
        <taxon>Pseudomonadati</taxon>
        <taxon>Pseudomonadota</taxon>
        <taxon>Gammaproteobacteria</taxon>
        <taxon>Chromatiales</taxon>
        <taxon>Ectothiorhodospiraceae</taxon>
        <taxon>Sediminicurvatus</taxon>
    </lineage>
</organism>
<evidence type="ECO:0000256" key="2">
    <source>
        <dbReference type="ARBA" id="ARBA00009696"/>
    </source>
</evidence>
<dbReference type="SUPFAM" id="SSF89392">
    <property type="entry name" value="Prokaryotic lipoproteins and lipoprotein localization factors"/>
    <property type="match status" value="1"/>
</dbReference>
<evidence type="ECO:0000256" key="8">
    <source>
        <dbReference type="ARBA" id="ARBA00023136"/>
    </source>
</evidence>
<accession>A0A2U2N807</accession>
<dbReference type="CDD" id="cd16326">
    <property type="entry name" value="LolB"/>
    <property type="match status" value="1"/>
</dbReference>